<dbReference type="NCBIfam" id="TIGR01498">
    <property type="entry name" value="folK"/>
    <property type="match status" value="1"/>
</dbReference>
<dbReference type="SUPFAM" id="SSF55083">
    <property type="entry name" value="6-hydroxymethyl-7,8-dihydropterin pyrophosphokinase, HPPK"/>
    <property type="match status" value="1"/>
</dbReference>
<dbReference type="InterPro" id="IPR000550">
    <property type="entry name" value="Hppk"/>
</dbReference>
<protein>
    <recommendedName>
        <fullName evidence="4">2-amino-4-hydroxy-6-hydroxymethyldihydropteridine pyrophosphokinase</fullName>
        <ecNumber evidence="3">2.7.6.3</ecNumber>
    </recommendedName>
    <alternativeName>
        <fullName evidence="11">6-hydroxymethyl-7,8-dihydropterin pyrophosphokinase</fullName>
    </alternativeName>
    <alternativeName>
        <fullName evidence="12">7,8-dihydro-6-hydroxymethylpterin-pyrophosphokinase</fullName>
    </alternativeName>
</protein>
<keyword evidence="5" id="KW-0808">Transferase</keyword>
<dbReference type="GO" id="GO:0046654">
    <property type="term" value="P:tetrahydrofolate biosynthetic process"/>
    <property type="evidence" value="ECO:0007669"/>
    <property type="project" value="UniProtKB-UniPathway"/>
</dbReference>
<accession>K2KYY6</accession>
<dbReference type="Pfam" id="PF01288">
    <property type="entry name" value="HPPK"/>
    <property type="match status" value="1"/>
</dbReference>
<comment type="function">
    <text evidence="10">Catalyzes the transfer of pyrophosphate from adenosine triphosphate (ATP) to 6-hydroxymethyl-7,8-dihydropterin, an enzymatic step in folate biosynthesis pathway.</text>
</comment>
<dbReference type="PANTHER" id="PTHR43071:SF1">
    <property type="entry name" value="2-AMINO-4-HYDROXY-6-HYDROXYMETHYLDIHYDROPTERIDINE PYROPHOSPHOKINASE"/>
    <property type="match status" value="1"/>
</dbReference>
<gene>
    <name evidence="14" type="ORF">A10D4_08899</name>
</gene>
<dbReference type="GO" id="GO:0016301">
    <property type="term" value="F:kinase activity"/>
    <property type="evidence" value="ECO:0007669"/>
    <property type="project" value="UniProtKB-KW"/>
</dbReference>
<organism evidence="14 15">
    <name type="scientific">Idiomarina xiamenensis 10-D-4</name>
    <dbReference type="NCBI Taxonomy" id="740709"/>
    <lineage>
        <taxon>Bacteria</taxon>
        <taxon>Pseudomonadati</taxon>
        <taxon>Pseudomonadota</taxon>
        <taxon>Gammaproteobacteria</taxon>
        <taxon>Alteromonadales</taxon>
        <taxon>Idiomarinaceae</taxon>
        <taxon>Idiomarina</taxon>
    </lineage>
</organism>
<evidence type="ECO:0000256" key="2">
    <source>
        <dbReference type="ARBA" id="ARBA00005810"/>
    </source>
</evidence>
<evidence type="ECO:0000256" key="9">
    <source>
        <dbReference type="ARBA" id="ARBA00022909"/>
    </source>
</evidence>
<evidence type="ECO:0000256" key="8">
    <source>
        <dbReference type="ARBA" id="ARBA00022840"/>
    </source>
</evidence>
<evidence type="ECO:0000256" key="3">
    <source>
        <dbReference type="ARBA" id="ARBA00013253"/>
    </source>
</evidence>
<evidence type="ECO:0000313" key="15">
    <source>
        <dbReference type="Proteomes" id="UP000014115"/>
    </source>
</evidence>
<evidence type="ECO:0000256" key="5">
    <source>
        <dbReference type="ARBA" id="ARBA00022679"/>
    </source>
</evidence>
<dbReference type="AlphaFoldDB" id="K2KYY6"/>
<feature type="domain" description="7,8-dihydro-6-hydroxymethylpterin-pyrophosphokinase" evidence="13">
    <location>
        <begin position="5"/>
        <end position="110"/>
    </location>
</feature>
<sequence>MRYLCSLGSNLQAAFNIERAQQALAQLPGQLYTSAVIKTKPVAIDTDNDFLNALFIIDTPLNATQLKQYFNAIEIAQGRDRDDPRCSEKDRPIDIDILSDDIHDNRQVPDYLQALYQDFYAAIKTQLGASCA</sequence>
<evidence type="ECO:0000256" key="1">
    <source>
        <dbReference type="ARBA" id="ARBA00005051"/>
    </source>
</evidence>
<keyword evidence="9" id="KW-0289">Folate biosynthesis</keyword>
<dbReference type="STRING" id="740709.A10D4_08899"/>
<keyword evidence="15" id="KW-1185">Reference proteome</keyword>
<dbReference type="EC" id="2.7.6.3" evidence="3"/>
<dbReference type="OrthoDB" id="582926at2"/>
<dbReference type="InterPro" id="IPR035907">
    <property type="entry name" value="Hppk_sf"/>
</dbReference>
<keyword evidence="7 14" id="KW-0418">Kinase</keyword>
<evidence type="ECO:0000256" key="10">
    <source>
        <dbReference type="ARBA" id="ARBA00029409"/>
    </source>
</evidence>
<dbReference type="UniPathway" id="UPA00077">
    <property type="reaction ID" value="UER00155"/>
</dbReference>
<evidence type="ECO:0000256" key="12">
    <source>
        <dbReference type="ARBA" id="ARBA00033413"/>
    </source>
</evidence>
<dbReference type="PATRIC" id="fig|740709.3.peg.1799"/>
<dbReference type="RefSeq" id="WP_008489040.1">
    <property type="nucleotide sequence ID" value="NZ_AMRG01000010.1"/>
</dbReference>
<evidence type="ECO:0000256" key="6">
    <source>
        <dbReference type="ARBA" id="ARBA00022741"/>
    </source>
</evidence>
<dbReference type="Proteomes" id="UP000014115">
    <property type="component" value="Unassembled WGS sequence"/>
</dbReference>
<reference evidence="14 15" key="1">
    <citation type="journal article" date="2012" name="J. Bacteriol.">
        <title>Genome Sequence of Idiomarina xiamenensis Type Strain 10-D-4.</title>
        <authorList>
            <person name="Lai Q."/>
            <person name="Wang L."/>
            <person name="Wang W."/>
            <person name="Shao Z."/>
        </authorList>
    </citation>
    <scope>NUCLEOTIDE SEQUENCE [LARGE SCALE GENOMIC DNA]</scope>
    <source>
        <strain evidence="14 15">10-D-4</strain>
    </source>
</reference>
<comment type="similarity">
    <text evidence="2">Belongs to the HPPK family.</text>
</comment>
<evidence type="ECO:0000256" key="11">
    <source>
        <dbReference type="ARBA" id="ARBA00029766"/>
    </source>
</evidence>
<dbReference type="GO" id="GO:0003848">
    <property type="term" value="F:2-amino-4-hydroxy-6-hydroxymethyldihydropteridine diphosphokinase activity"/>
    <property type="evidence" value="ECO:0007669"/>
    <property type="project" value="UniProtKB-EC"/>
</dbReference>
<evidence type="ECO:0000313" key="14">
    <source>
        <dbReference type="EMBL" id="EKE82945.1"/>
    </source>
</evidence>
<dbReference type="Gene3D" id="3.30.70.560">
    <property type="entry name" value="7,8-Dihydro-6-hydroxymethylpterin-pyrophosphokinase HPPK"/>
    <property type="match status" value="1"/>
</dbReference>
<comment type="pathway">
    <text evidence="1">Cofactor biosynthesis; tetrahydrofolate biosynthesis; 2-amino-4-hydroxy-6-hydroxymethyl-7,8-dihydropteridine diphosphate from 7,8-dihydroneopterin triphosphate: step 4/4.</text>
</comment>
<evidence type="ECO:0000259" key="13">
    <source>
        <dbReference type="Pfam" id="PF01288"/>
    </source>
</evidence>
<dbReference type="GO" id="GO:0046656">
    <property type="term" value="P:folic acid biosynthetic process"/>
    <property type="evidence" value="ECO:0007669"/>
    <property type="project" value="UniProtKB-KW"/>
</dbReference>
<evidence type="ECO:0000256" key="4">
    <source>
        <dbReference type="ARBA" id="ARBA00016218"/>
    </source>
</evidence>
<proteinExistence type="inferred from homology"/>
<keyword evidence="6" id="KW-0547">Nucleotide-binding</keyword>
<name>K2KYY6_9GAMM</name>
<evidence type="ECO:0000256" key="7">
    <source>
        <dbReference type="ARBA" id="ARBA00022777"/>
    </source>
</evidence>
<dbReference type="EMBL" id="AMRG01000010">
    <property type="protein sequence ID" value="EKE82945.1"/>
    <property type="molecule type" value="Genomic_DNA"/>
</dbReference>
<keyword evidence="8" id="KW-0067">ATP-binding</keyword>
<dbReference type="PANTHER" id="PTHR43071">
    <property type="entry name" value="2-AMINO-4-HYDROXY-6-HYDROXYMETHYLDIHYDROPTERIDINE PYROPHOSPHOKINASE"/>
    <property type="match status" value="1"/>
</dbReference>
<comment type="caution">
    <text evidence="14">The sequence shown here is derived from an EMBL/GenBank/DDBJ whole genome shotgun (WGS) entry which is preliminary data.</text>
</comment>
<dbReference type="GO" id="GO:0005524">
    <property type="term" value="F:ATP binding"/>
    <property type="evidence" value="ECO:0007669"/>
    <property type="project" value="UniProtKB-KW"/>
</dbReference>
<dbReference type="eggNOG" id="COG0801">
    <property type="taxonomic scope" value="Bacteria"/>
</dbReference>